<feature type="transmembrane region" description="Helical" evidence="2">
    <location>
        <begin position="165"/>
        <end position="189"/>
    </location>
</feature>
<gene>
    <name evidence="3" type="ORF">VIN30_10850</name>
</gene>
<dbReference type="EMBL" id="JAYMFF010000027">
    <property type="protein sequence ID" value="MEC4176946.1"/>
    <property type="molecule type" value="Genomic_DNA"/>
</dbReference>
<evidence type="ECO:0000256" key="2">
    <source>
        <dbReference type="SAM" id="Phobius"/>
    </source>
</evidence>
<keyword evidence="4" id="KW-1185">Reference proteome</keyword>
<evidence type="ECO:0000256" key="1">
    <source>
        <dbReference type="SAM" id="MobiDB-lite"/>
    </source>
</evidence>
<dbReference type="RefSeq" id="WP_338211512.1">
    <property type="nucleotide sequence ID" value="NZ_JAYMFF010000027.1"/>
</dbReference>
<evidence type="ECO:0000313" key="4">
    <source>
        <dbReference type="Proteomes" id="UP001349994"/>
    </source>
</evidence>
<reference evidence="3 4" key="1">
    <citation type="submission" date="2024-01" db="EMBL/GenBank/DDBJ databases">
        <title>novel species in genus Adlercreutzia.</title>
        <authorList>
            <person name="Liu X."/>
        </authorList>
    </citation>
    <scope>NUCLEOTIDE SEQUENCE [LARGE SCALE GENOMIC DNA]</scope>
    <source>
        <strain evidence="3 4">R7</strain>
    </source>
</reference>
<name>A0ABU6IKS8_9ACTN</name>
<keyword evidence="2" id="KW-1133">Transmembrane helix</keyword>
<feature type="transmembrane region" description="Helical" evidence="2">
    <location>
        <begin position="63"/>
        <end position="85"/>
    </location>
</feature>
<protein>
    <submittedName>
        <fullName evidence="3">Uncharacterized protein</fullName>
    </submittedName>
</protein>
<sequence length="192" mass="20410">MRFFDSGLTASAQDGTGKMGDLAAQSDTQEKGKPTVQNEAEAGSRAGIMSQRKTPRSVKIATWAVRACFAFVFVVNVQCALGFALTPEAYMGAYELSGVPGRVGIQGIGIAFLMWNCTYPLVIWRPDRHRALAGVVLAQQIVGLIGESVIRATLPAGHSLLASSIDLFITFDTLGLVLMGASWTALILCGRS</sequence>
<dbReference type="Proteomes" id="UP001349994">
    <property type="component" value="Unassembled WGS sequence"/>
</dbReference>
<keyword evidence="2" id="KW-0812">Transmembrane</keyword>
<proteinExistence type="predicted"/>
<feature type="transmembrane region" description="Helical" evidence="2">
    <location>
        <begin position="105"/>
        <end position="124"/>
    </location>
</feature>
<organism evidence="3 4">
    <name type="scientific">Adlercreutzia wanghongyangiae</name>
    <dbReference type="NCBI Taxonomy" id="3111451"/>
    <lineage>
        <taxon>Bacteria</taxon>
        <taxon>Bacillati</taxon>
        <taxon>Actinomycetota</taxon>
        <taxon>Coriobacteriia</taxon>
        <taxon>Eggerthellales</taxon>
        <taxon>Eggerthellaceae</taxon>
        <taxon>Adlercreutzia</taxon>
    </lineage>
</organism>
<accession>A0ABU6IKS8</accession>
<feature type="transmembrane region" description="Helical" evidence="2">
    <location>
        <begin position="131"/>
        <end position="153"/>
    </location>
</feature>
<comment type="caution">
    <text evidence="3">The sequence shown here is derived from an EMBL/GenBank/DDBJ whole genome shotgun (WGS) entry which is preliminary data.</text>
</comment>
<keyword evidence="2" id="KW-0472">Membrane</keyword>
<feature type="region of interest" description="Disordered" evidence="1">
    <location>
        <begin position="1"/>
        <end position="50"/>
    </location>
</feature>
<evidence type="ECO:0000313" key="3">
    <source>
        <dbReference type="EMBL" id="MEC4176946.1"/>
    </source>
</evidence>